<name>A0A251UDW1_HELAN</name>
<sequence>MLMQQVHPAPPPQSRRPTQQHQPKKETSKPQQSGSCSSLIHNHHQKGRVKVEWTTKSLTIDIPFVHLKKQVTVKWQPTSKKHQTSTSPAAYISSHDGFP</sequence>
<evidence type="ECO:0000313" key="2">
    <source>
        <dbReference type="EMBL" id="OTG21528.1"/>
    </source>
</evidence>
<accession>A0A251UDW1</accession>
<dbReference type="Proteomes" id="UP000215914">
    <property type="component" value="Chromosome 7"/>
</dbReference>
<keyword evidence="3" id="KW-1185">Reference proteome</keyword>
<feature type="compositionally biased region" description="Polar residues" evidence="1">
    <location>
        <begin position="29"/>
        <end position="40"/>
    </location>
</feature>
<dbReference type="EMBL" id="CM007896">
    <property type="protein sequence ID" value="OTG21528.1"/>
    <property type="molecule type" value="Genomic_DNA"/>
</dbReference>
<feature type="region of interest" description="Disordered" evidence="1">
    <location>
        <begin position="1"/>
        <end position="49"/>
    </location>
</feature>
<proteinExistence type="predicted"/>
<evidence type="ECO:0000313" key="3">
    <source>
        <dbReference type="Proteomes" id="UP000215914"/>
    </source>
</evidence>
<gene>
    <name evidence="2" type="ORF">HannXRQ_Chr07g0205161</name>
</gene>
<dbReference type="InParanoid" id="A0A251UDW1"/>
<dbReference type="AlphaFoldDB" id="A0A251UDW1"/>
<feature type="region of interest" description="Disordered" evidence="1">
    <location>
        <begin position="74"/>
        <end position="99"/>
    </location>
</feature>
<organism evidence="2 3">
    <name type="scientific">Helianthus annuus</name>
    <name type="common">Common sunflower</name>
    <dbReference type="NCBI Taxonomy" id="4232"/>
    <lineage>
        <taxon>Eukaryota</taxon>
        <taxon>Viridiplantae</taxon>
        <taxon>Streptophyta</taxon>
        <taxon>Embryophyta</taxon>
        <taxon>Tracheophyta</taxon>
        <taxon>Spermatophyta</taxon>
        <taxon>Magnoliopsida</taxon>
        <taxon>eudicotyledons</taxon>
        <taxon>Gunneridae</taxon>
        <taxon>Pentapetalae</taxon>
        <taxon>asterids</taxon>
        <taxon>campanulids</taxon>
        <taxon>Asterales</taxon>
        <taxon>Asteraceae</taxon>
        <taxon>Asteroideae</taxon>
        <taxon>Heliantheae alliance</taxon>
        <taxon>Heliantheae</taxon>
        <taxon>Helianthus</taxon>
    </lineage>
</organism>
<protein>
    <submittedName>
        <fullName evidence="2">Uncharacterized protein</fullName>
    </submittedName>
</protein>
<evidence type="ECO:0000256" key="1">
    <source>
        <dbReference type="SAM" id="MobiDB-lite"/>
    </source>
</evidence>
<feature type="compositionally biased region" description="Polar residues" evidence="1">
    <location>
        <begin position="74"/>
        <end position="88"/>
    </location>
</feature>
<reference evidence="3" key="1">
    <citation type="journal article" date="2017" name="Nature">
        <title>The sunflower genome provides insights into oil metabolism, flowering and Asterid evolution.</title>
        <authorList>
            <person name="Badouin H."/>
            <person name="Gouzy J."/>
            <person name="Grassa C.J."/>
            <person name="Murat F."/>
            <person name="Staton S.E."/>
            <person name="Cottret L."/>
            <person name="Lelandais-Briere C."/>
            <person name="Owens G.L."/>
            <person name="Carrere S."/>
            <person name="Mayjonade B."/>
            <person name="Legrand L."/>
            <person name="Gill N."/>
            <person name="Kane N.C."/>
            <person name="Bowers J.E."/>
            <person name="Hubner S."/>
            <person name="Bellec A."/>
            <person name="Berard A."/>
            <person name="Berges H."/>
            <person name="Blanchet N."/>
            <person name="Boniface M.C."/>
            <person name="Brunel D."/>
            <person name="Catrice O."/>
            <person name="Chaidir N."/>
            <person name="Claudel C."/>
            <person name="Donnadieu C."/>
            <person name="Faraut T."/>
            <person name="Fievet G."/>
            <person name="Helmstetter N."/>
            <person name="King M."/>
            <person name="Knapp S.J."/>
            <person name="Lai Z."/>
            <person name="Le Paslier M.C."/>
            <person name="Lippi Y."/>
            <person name="Lorenzon L."/>
            <person name="Mandel J.R."/>
            <person name="Marage G."/>
            <person name="Marchand G."/>
            <person name="Marquand E."/>
            <person name="Bret-Mestries E."/>
            <person name="Morien E."/>
            <person name="Nambeesan S."/>
            <person name="Nguyen T."/>
            <person name="Pegot-Espagnet P."/>
            <person name="Pouilly N."/>
            <person name="Raftis F."/>
            <person name="Sallet E."/>
            <person name="Schiex T."/>
            <person name="Thomas J."/>
            <person name="Vandecasteele C."/>
            <person name="Vares D."/>
            <person name="Vear F."/>
            <person name="Vautrin S."/>
            <person name="Crespi M."/>
            <person name="Mangin B."/>
            <person name="Burke J.M."/>
            <person name="Salse J."/>
            <person name="Munos S."/>
            <person name="Vincourt P."/>
            <person name="Rieseberg L.H."/>
            <person name="Langlade N.B."/>
        </authorList>
    </citation>
    <scope>NUCLEOTIDE SEQUENCE [LARGE SCALE GENOMIC DNA]</scope>
    <source>
        <strain evidence="3">cv. SF193</strain>
    </source>
</reference>